<dbReference type="EMBL" id="CAMXCT030001458">
    <property type="protein sequence ID" value="CAL4777594.1"/>
    <property type="molecule type" value="Genomic_DNA"/>
</dbReference>
<dbReference type="Proteomes" id="UP001152797">
    <property type="component" value="Unassembled WGS sequence"/>
</dbReference>
<evidence type="ECO:0000313" key="4">
    <source>
        <dbReference type="Proteomes" id="UP001152797"/>
    </source>
</evidence>
<gene>
    <name evidence="2" type="ORF">C1SCF055_LOCUS17281</name>
</gene>
<comment type="caution">
    <text evidence="2">The sequence shown here is derived from an EMBL/GenBank/DDBJ whole genome shotgun (WGS) entry which is preliminary data.</text>
</comment>
<feature type="compositionally biased region" description="Polar residues" evidence="1">
    <location>
        <begin position="531"/>
        <end position="541"/>
    </location>
</feature>
<dbReference type="AlphaFoldDB" id="A0A9P1CFN0"/>
<dbReference type="EMBL" id="CAMXCT020001458">
    <property type="protein sequence ID" value="CAL1143657.1"/>
    <property type="molecule type" value="Genomic_DNA"/>
</dbReference>
<keyword evidence="4" id="KW-1185">Reference proteome</keyword>
<feature type="compositionally biased region" description="Low complexity" evidence="1">
    <location>
        <begin position="501"/>
        <end position="512"/>
    </location>
</feature>
<proteinExistence type="predicted"/>
<evidence type="ECO:0000313" key="2">
    <source>
        <dbReference type="EMBL" id="CAI3990282.1"/>
    </source>
</evidence>
<protein>
    <submittedName>
        <fullName evidence="2">Uncharacterized protein</fullName>
    </submittedName>
</protein>
<reference evidence="3 4" key="2">
    <citation type="submission" date="2024-05" db="EMBL/GenBank/DDBJ databases">
        <authorList>
            <person name="Chen Y."/>
            <person name="Shah S."/>
            <person name="Dougan E. K."/>
            <person name="Thang M."/>
            <person name="Chan C."/>
        </authorList>
    </citation>
    <scope>NUCLEOTIDE SEQUENCE [LARGE SCALE GENOMIC DNA]</scope>
</reference>
<accession>A0A9P1CFN0</accession>
<feature type="region of interest" description="Disordered" evidence="1">
    <location>
        <begin position="397"/>
        <end position="445"/>
    </location>
</feature>
<dbReference type="EMBL" id="CAMXCT010001458">
    <property type="protein sequence ID" value="CAI3990282.1"/>
    <property type="molecule type" value="Genomic_DNA"/>
</dbReference>
<name>A0A9P1CFN0_9DINO</name>
<evidence type="ECO:0000313" key="3">
    <source>
        <dbReference type="EMBL" id="CAL4777594.1"/>
    </source>
</evidence>
<reference evidence="2" key="1">
    <citation type="submission" date="2022-10" db="EMBL/GenBank/DDBJ databases">
        <authorList>
            <person name="Chen Y."/>
            <person name="Dougan E. K."/>
            <person name="Chan C."/>
            <person name="Rhodes N."/>
            <person name="Thang M."/>
        </authorList>
    </citation>
    <scope>NUCLEOTIDE SEQUENCE</scope>
</reference>
<organism evidence="2">
    <name type="scientific">Cladocopium goreaui</name>
    <dbReference type="NCBI Taxonomy" id="2562237"/>
    <lineage>
        <taxon>Eukaryota</taxon>
        <taxon>Sar</taxon>
        <taxon>Alveolata</taxon>
        <taxon>Dinophyceae</taxon>
        <taxon>Suessiales</taxon>
        <taxon>Symbiodiniaceae</taxon>
        <taxon>Cladocopium</taxon>
    </lineage>
</organism>
<evidence type="ECO:0000256" key="1">
    <source>
        <dbReference type="SAM" id="MobiDB-lite"/>
    </source>
</evidence>
<feature type="compositionally biased region" description="Low complexity" evidence="1">
    <location>
        <begin position="415"/>
        <end position="445"/>
    </location>
</feature>
<sequence length="541" mass="60115">MAGPWVERGTSSRRAPWETNAHSDGLSLADLDELCWPGLWSASDVSHVPSDQINSGAQGLCFVTQTTLLEYRCFRSSAMFVFVTKGFVKERLLKHKFEEDRIIEASLSVHDPVLKQDTPRALTLVNCSDDPTDWVTISDPEVAVKVSQINRMGVFVEIRQSQAVPRDWETFSDVAKFDNYIKQILQTARCENTAIQYKSFQREGYLAKRLLIPTEMRDQIYARSGLHSIQVRPIRAWEDAPESGLELLPLDTKELLGDLAQTHHQRDGFLGMFQTGRTIYYRTSDATISDARKMWYPDQDRWTPDNIQVKAIHHWKISGFPTGTSAQEVAETLTSLGVAAVPTKQLHFRELCVVFAFSAKEPMHLKFQTNIGIIRLEKLEPQKRAVKQIKDASVIAPTPSFPAKGKGKGKTKIQTSPSSPISTIPSAPVTPSTSAPSSAPSSSMASRVAILEQRLDGVQKDIQVVRSEYHELKTSVHAIEKKQDKGFSDLMEAIGALKGLPSSASSTPVKSPASKKAKPREDFEPNLKSKGGNQFLGTNPL</sequence>
<feature type="region of interest" description="Disordered" evidence="1">
    <location>
        <begin position="498"/>
        <end position="541"/>
    </location>
</feature>